<evidence type="ECO:0000313" key="2">
    <source>
        <dbReference type="Proteomes" id="UP000298030"/>
    </source>
</evidence>
<proteinExistence type="predicted"/>
<evidence type="ECO:0000313" key="1">
    <source>
        <dbReference type="EMBL" id="TEB36988.1"/>
    </source>
</evidence>
<dbReference type="Proteomes" id="UP000298030">
    <property type="component" value="Unassembled WGS sequence"/>
</dbReference>
<accession>A0A4Y7TSX6</accession>
<reference evidence="1 2" key="1">
    <citation type="journal article" date="2019" name="Nat. Ecol. Evol.">
        <title>Megaphylogeny resolves global patterns of mushroom evolution.</title>
        <authorList>
            <person name="Varga T."/>
            <person name="Krizsan K."/>
            <person name="Foldi C."/>
            <person name="Dima B."/>
            <person name="Sanchez-Garcia M."/>
            <person name="Sanchez-Ramirez S."/>
            <person name="Szollosi G.J."/>
            <person name="Szarkandi J.G."/>
            <person name="Papp V."/>
            <person name="Albert L."/>
            <person name="Andreopoulos W."/>
            <person name="Angelini C."/>
            <person name="Antonin V."/>
            <person name="Barry K.W."/>
            <person name="Bougher N.L."/>
            <person name="Buchanan P."/>
            <person name="Buyck B."/>
            <person name="Bense V."/>
            <person name="Catcheside P."/>
            <person name="Chovatia M."/>
            <person name="Cooper J."/>
            <person name="Damon W."/>
            <person name="Desjardin D."/>
            <person name="Finy P."/>
            <person name="Geml J."/>
            <person name="Haridas S."/>
            <person name="Hughes K."/>
            <person name="Justo A."/>
            <person name="Karasinski D."/>
            <person name="Kautmanova I."/>
            <person name="Kiss B."/>
            <person name="Kocsube S."/>
            <person name="Kotiranta H."/>
            <person name="LaButti K.M."/>
            <person name="Lechner B.E."/>
            <person name="Liimatainen K."/>
            <person name="Lipzen A."/>
            <person name="Lukacs Z."/>
            <person name="Mihaltcheva S."/>
            <person name="Morgado L.N."/>
            <person name="Niskanen T."/>
            <person name="Noordeloos M.E."/>
            <person name="Ohm R.A."/>
            <person name="Ortiz-Santana B."/>
            <person name="Ovrebo C."/>
            <person name="Racz N."/>
            <person name="Riley R."/>
            <person name="Savchenko A."/>
            <person name="Shiryaev A."/>
            <person name="Soop K."/>
            <person name="Spirin V."/>
            <person name="Szebenyi C."/>
            <person name="Tomsovsky M."/>
            <person name="Tulloss R.E."/>
            <person name="Uehling J."/>
            <person name="Grigoriev I.V."/>
            <person name="Vagvolgyi C."/>
            <person name="Papp T."/>
            <person name="Martin F.M."/>
            <person name="Miettinen O."/>
            <person name="Hibbett D.S."/>
            <person name="Nagy L.G."/>
        </authorList>
    </citation>
    <scope>NUCLEOTIDE SEQUENCE [LARGE SCALE GENOMIC DNA]</scope>
    <source>
        <strain evidence="1 2">FP101781</strain>
    </source>
</reference>
<dbReference type="AlphaFoldDB" id="A0A4Y7TSX6"/>
<gene>
    <name evidence="1" type="ORF">FA13DRAFT_1727323</name>
</gene>
<comment type="caution">
    <text evidence="1">The sequence shown here is derived from an EMBL/GenBank/DDBJ whole genome shotgun (WGS) entry which is preliminary data.</text>
</comment>
<sequence>MSKSRDPAPRKASCPAQHCRSVTQQPCGEQVAHIRLLIDPHNGSQLSSVLCSALSLGPSRIESTLQGLSLPVPVPNRFGASLSPPG</sequence>
<dbReference type="EMBL" id="QPFP01000005">
    <property type="protein sequence ID" value="TEB36988.1"/>
    <property type="molecule type" value="Genomic_DNA"/>
</dbReference>
<keyword evidence="2" id="KW-1185">Reference proteome</keyword>
<protein>
    <submittedName>
        <fullName evidence="1">Uncharacterized protein</fullName>
    </submittedName>
</protein>
<organism evidence="1 2">
    <name type="scientific">Coprinellus micaceus</name>
    <name type="common">Glistening ink-cap mushroom</name>
    <name type="synonym">Coprinus micaceus</name>
    <dbReference type="NCBI Taxonomy" id="71717"/>
    <lineage>
        <taxon>Eukaryota</taxon>
        <taxon>Fungi</taxon>
        <taxon>Dikarya</taxon>
        <taxon>Basidiomycota</taxon>
        <taxon>Agaricomycotina</taxon>
        <taxon>Agaricomycetes</taxon>
        <taxon>Agaricomycetidae</taxon>
        <taxon>Agaricales</taxon>
        <taxon>Agaricineae</taxon>
        <taxon>Psathyrellaceae</taxon>
        <taxon>Coprinellus</taxon>
    </lineage>
</organism>
<name>A0A4Y7TSX6_COPMI</name>